<accession>A0A8J6BDI1</accession>
<dbReference type="OrthoDB" id="6077919at2759"/>
<organism evidence="2 3">
    <name type="scientific">Eleutherodactylus coqui</name>
    <name type="common">Puerto Rican coqui</name>
    <dbReference type="NCBI Taxonomy" id="57060"/>
    <lineage>
        <taxon>Eukaryota</taxon>
        <taxon>Metazoa</taxon>
        <taxon>Chordata</taxon>
        <taxon>Craniata</taxon>
        <taxon>Vertebrata</taxon>
        <taxon>Euteleostomi</taxon>
        <taxon>Amphibia</taxon>
        <taxon>Batrachia</taxon>
        <taxon>Anura</taxon>
        <taxon>Neobatrachia</taxon>
        <taxon>Hyloidea</taxon>
        <taxon>Eleutherodactylidae</taxon>
        <taxon>Eleutherodactylinae</taxon>
        <taxon>Eleutherodactylus</taxon>
        <taxon>Eleutherodactylus</taxon>
    </lineage>
</organism>
<sequence>DRFVTSQHALQENIGQYEPPVLQPQPFDQQGLSQGFTVTDGFTQPTAFSTVQQLQDSSTLESQALSTSYQQPTLMEVSNADAINV</sequence>
<dbReference type="EMBL" id="WNTK01030791">
    <property type="protein sequence ID" value="KAG9461025.1"/>
    <property type="molecule type" value="Genomic_DNA"/>
</dbReference>
<name>A0A8J6BDI1_ELECQ</name>
<evidence type="ECO:0000313" key="3">
    <source>
        <dbReference type="Proteomes" id="UP000770717"/>
    </source>
</evidence>
<feature type="region of interest" description="Disordered" evidence="1">
    <location>
        <begin position="14"/>
        <end position="38"/>
    </location>
</feature>
<keyword evidence="3" id="KW-1185">Reference proteome</keyword>
<feature type="compositionally biased region" description="Polar residues" evidence="1">
    <location>
        <begin position="26"/>
        <end position="38"/>
    </location>
</feature>
<dbReference type="AlphaFoldDB" id="A0A8J6BDI1"/>
<evidence type="ECO:0000313" key="2">
    <source>
        <dbReference type="EMBL" id="KAG9461025.1"/>
    </source>
</evidence>
<feature type="non-terminal residue" evidence="2">
    <location>
        <position position="85"/>
    </location>
</feature>
<dbReference type="Proteomes" id="UP000770717">
    <property type="component" value="Unassembled WGS sequence"/>
</dbReference>
<evidence type="ECO:0000256" key="1">
    <source>
        <dbReference type="SAM" id="MobiDB-lite"/>
    </source>
</evidence>
<protein>
    <submittedName>
        <fullName evidence="2">Uncharacterized protein</fullName>
    </submittedName>
</protein>
<gene>
    <name evidence="2" type="ORF">GDO78_018394</name>
</gene>
<reference evidence="2" key="1">
    <citation type="thesis" date="2020" institute="ProQuest LLC" country="789 East Eisenhower Parkway, Ann Arbor, MI, USA">
        <title>Comparative Genomics and Chromosome Evolution.</title>
        <authorList>
            <person name="Mudd A.B."/>
        </authorList>
    </citation>
    <scope>NUCLEOTIDE SEQUENCE</scope>
    <source>
        <strain evidence="2">HN-11 Male</strain>
        <tissue evidence="2">Kidney and liver</tissue>
    </source>
</reference>
<proteinExistence type="predicted"/>
<feature type="non-terminal residue" evidence="2">
    <location>
        <position position="1"/>
    </location>
</feature>
<comment type="caution">
    <text evidence="2">The sequence shown here is derived from an EMBL/GenBank/DDBJ whole genome shotgun (WGS) entry which is preliminary data.</text>
</comment>